<dbReference type="OrthoDB" id="414463at2759"/>
<comment type="caution">
    <text evidence="1">The sequence shown here is derived from an EMBL/GenBank/DDBJ whole genome shotgun (WGS) entry which is preliminary data.</text>
</comment>
<dbReference type="EMBL" id="CAJPDS010000071">
    <property type="protein sequence ID" value="CAF9933902.1"/>
    <property type="molecule type" value="Genomic_DNA"/>
</dbReference>
<name>A0A8H3G3G5_9LECA</name>
<keyword evidence="2" id="KW-1185">Reference proteome</keyword>
<organism evidence="1 2">
    <name type="scientific">Heterodermia speciosa</name>
    <dbReference type="NCBI Taxonomy" id="116794"/>
    <lineage>
        <taxon>Eukaryota</taxon>
        <taxon>Fungi</taxon>
        <taxon>Dikarya</taxon>
        <taxon>Ascomycota</taxon>
        <taxon>Pezizomycotina</taxon>
        <taxon>Lecanoromycetes</taxon>
        <taxon>OSLEUM clade</taxon>
        <taxon>Lecanoromycetidae</taxon>
        <taxon>Caliciales</taxon>
        <taxon>Physciaceae</taxon>
        <taxon>Heterodermia</taxon>
    </lineage>
</organism>
<sequence>MTPTFSSTLNQAIQIADQITRRCSATMHWSTWHTWSYFKDHPNTDIDPPSPIWDMIYPFGTCVGFSAIVAQDLKATYQNTPGLDHLASQVQILTSWEMNPSEPELGQRPRHAVVALLLPEACVLVDLVFSPVVIVIPTGGTFETIAYITMSGRRGKRVFFYDGAKLEMANPKREIVMRDLFKPMSSEAALSTIVKPNAFKNMPGVPIPDSKAMIIRGIVRERPIKVPSVQLDVGAWMMTTCRLMIDFWNRRLTMQVPLEDWLLKEKNREWQFLVGHPMFLAVNDTVINLVLELHPNYCGEDFEERLDIFGRVGSCLGLPVAELAKIIASIHEAWR</sequence>
<dbReference type="AlphaFoldDB" id="A0A8H3G3G5"/>
<evidence type="ECO:0000313" key="1">
    <source>
        <dbReference type="EMBL" id="CAF9933902.1"/>
    </source>
</evidence>
<protein>
    <submittedName>
        <fullName evidence="1">Uncharacterized protein</fullName>
    </submittedName>
</protein>
<reference evidence="1" key="1">
    <citation type="submission" date="2021-03" db="EMBL/GenBank/DDBJ databases">
        <authorList>
            <person name="Tagirdzhanova G."/>
        </authorList>
    </citation>
    <scope>NUCLEOTIDE SEQUENCE</scope>
</reference>
<accession>A0A8H3G3G5</accession>
<proteinExistence type="predicted"/>
<dbReference type="Proteomes" id="UP000664521">
    <property type="component" value="Unassembled WGS sequence"/>
</dbReference>
<gene>
    <name evidence="1" type="ORF">HETSPECPRED_009043</name>
</gene>
<evidence type="ECO:0000313" key="2">
    <source>
        <dbReference type="Proteomes" id="UP000664521"/>
    </source>
</evidence>